<dbReference type="EMBL" id="JAVRRL010000050">
    <property type="protein sequence ID" value="KAK5110336.1"/>
    <property type="molecule type" value="Genomic_DNA"/>
</dbReference>
<evidence type="ECO:0000313" key="3">
    <source>
        <dbReference type="Proteomes" id="UP001310890"/>
    </source>
</evidence>
<accession>A0AAN7TKA6</accession>
<evidence type="ECO:0000256" key="1">
    <source>
        <dbReference type="SAM" id="MobiDB-lite"/>
    </source>
</evidence>
<organism evidence="2 3">
    <name type="scientific">Meristemomyces frigidus</name>
    <dbReference type="NCBI Taxonomy" id="1508187"/>
    <lineage>
        <taxon>Eukaryota</taxon>
        <taxon>Fungi</taxon>
        <taxon>Dikarya</taxon>
        <taxon>Ascomycota</taxon>
        <taxon>Pezizomycotina</taxon>
        <taxon>Dothideomycetes</taxon>
        <taxon>Dothideomycetidae</taxon>
        <taxon>Mycosphaerellales</taxon>
        <taxon>Teratosphaeriaceae</taxon>
        <taxon>Meristemomyces</taxon>
    </lineage>
</organism>
<gene>
    <name evidence="2" type="ORF">LTR62_006044</name>
</gene>
<evidence type="ECO:0000313" key="2">
    <source>
        <dbReference type="EMBL" id="KAK5110336.1"/>
    </source>
</evidence>
<dbReference type="AlphaFoldDB" id="A0AAN7TKA6"/>
<name>A0AAN7TKA6_9PEZI</name>
<reference evidence="2" key="1">
    <citation type="submission" date="2023-08" db="EMBL/GenBank/DDBJ databases">
        <title>Black Yeasts Isolated from many extreme environments.</title>
        <authorList>
            <person name="Coleine C."/>
            <person name="Stajich J.E."/>
            <person name="Selbmann L."/>
        </authorList>
    </citation>
    <scope>NUCLEOTIDE SEQUENCE</scope>
    <source>
        <strain evidence="2">CCFEE 5401</strain>
    </source>
</reference>
<comment type="caution">
    <text evidence="2">The sequence shown here is derived from an EMBL/GenBank/DDBJ whole genome shotgun (WGS) entry which is preliminary data.</text>
</comment>
<sequence>MAIANGTRGCLDLLQKLGETDKVPSVGRVWPQDQAARLNLWAASLGVFADGHLSVEYRLRLNDFVFDIVLQLLAGLYDCLDLLSTRLDLKDAGQRHTEDYAVEMTPEASEPDETEYALPRRQSTSTSTSSGDDLSAAPAEELRERIRPDSFQSNYGKKGLTITIKGQLILTRKMTMETL</sequence>
<feature type="region of interest" description="Disordered" evidence="1">
    <location>
        <begin position="100"/>
        <end position="148"/>
    </location>
</feature>
<protein>
    <submittedName>
        <fullName evidence="2">Uncharacterized protein</fullName>
    </submittedName>
</protein>
<dbReference type="Proteomes" id="UP001310890">
    <property type="component" value="Unassembled WGS sequence"/>
</dbReference>
<proteinExistence type="predicted"/>